<protein>
    <submittedName>
        <fullName evidence="1">Uncharacterized protein</fullName>
    </submittedName>
</protein>
<keyword evidence="2" id="KW-1185">Reference proteome</keyword>
<accession>A0A9X0WIH0</accession>
<sequence length="87" mass="9816">MTDETGSGEVQTQQSVRDGFMVTTAPRFASPALTMMIQAGMTTWLLQPRSHPSKRPRIRAKFFCASGFIMPKSHAGDRIMVVPFWWL</sequence>
<dbReference type="AlphaFoldDB" id="A0A9X0WIH0"/>
<evidence type="ECO:0000313" key="2">
    <source>
        <dbReference type="Proteomes" id="UP001138802"/>
    </source>
</evidence>
<gene>
    <name evidence="1" type="ORF">CKO25_11075</name>
</gene>
<reference evidence="1 2" key="1">
    <citation type="journal article" date="2020" name="Microorganisms">
        <title>Osmotic Adaptation and Compatible Solute Biosynthesis of Phototrophic Bacteria as Revealed from Genome Analyses.</title>
        <authorList>
            <person name="Imhoff J.F."/>
            <person name="Rahn T."/>
            <person name="Kunzel S."/>
            <person name="Keller A."/>
            <person name="Neulinger S.C."/>
        </authorList>
    </citation>
    <scope>NUCLEOTIDE SEQUENCE [LARGE SCALE GENOMIC DNA]</scope>
    <source>
        <strain evidence="1 2">DSM 21303</strain>
    </source>
</reference>
<comment type="caution">
    <text evidence="1">The sequence shown here is derived from an EMBL/GenBank/DDBJ whole genome shotgun (WGS) entry which is preliminary data.</text>
</comment>
<organism evidence="1 2">
    <name type="scientific">Thiocapsa imhoffii</name>
    <dbReference type="NCBI Taxonomy" id="382777"/>
    <lineage>
        <taxon>Bacteria</taxon>
        <taxon>Pseudomonadati</taxon>
        <taxon>Pseudomonadota</taxon>
        <taxon>Gammaproteobacteria</taxon>
        <taxon>Chromatiales</taxon>
        <taxon>Chromatiaceae</taxon>
        <taxon>Thiocapsa</taxon>
    </lineage>
</organism>
<name>A0A9X0WIH0_9GAMM</name>
<dbReference type="EMBL" id="NRSD01000010">
    <property type="protein sequence ID" value="MBK1645178.1"/>
    <property type="molecule type" value="Genomic_DNA"/>
</dbReference>
<evidence type="ECO:0000313" key="1">
    <source>
        <dbReference type="EMBL" id="MBK1645178.1"/>
    </source>
</evidence>
<proteinExistence type="predicted"/>
<dbReference type="Proteomes" id="UP001138802">
    <property type="component" value="Unassembled WGS sequence"/>
</dbReference>